<feature type="compositionally biased region" description="Basic and acidic residues" evidence="1">
    <location>
        <begin position="153"/>
        <end position="173"/>
    </location>
</feature>
<dbReference type="AlphaFoldDB" id="C5MG85"/>
<evidence type="ECO:0000313" key="2">
    <source>
        <dbReference type="EMBL" id="EER31348.1"/>
    </source>
</evidence>
<proteinExistence type="predicted"/>
<reference evidence="2 3" key="1">
    <citation type="journal article" date="2009" name="Nature">
        <title>Evolution of pathogenicity and sexual reproduction in eight Candida genomes.</title>
        <authorList>
            <person name="Butler G."/>
            <person name="Rasmussen M.D."/>
            <person name="Lin M.F."/>
            <person name="Santos M.A."/>
            <person name="Sakthikumar S."/>
            <person name="Munro C.A."/>
            <person name="Rheinbay E."/>
            <person name="Grabherr M."/>
            <person name="Forche A."/>
            <person name="Reedy J.L."/>
            <person name="Agrafioti I."/>
            <person name="Arnaud M.B."/>
            <person name="Bates S."/>
            <person name="Brown A.J."/>
            <person name="Brunke S."/>
            <person name="Costanzo M.C."/>
            <person name="Fitzpatrick D.A."/>
            <person name="de Groot P.W."/>
            <person name="Harris D."/>
            <person name="Hoyer L.L."/>
            <person name="Hube B."/>
            <person name="Klis F.M."/>
            <person name="Kodira C."/>
            <person name="Lennard N."/>
            <person name="Logue M.E."/>
            <person name="Martin R."/>
            <person name="Neiman A.M."/>
            <person name="Nikolaou E."/>
            <person name="Quail M.A."/>
            <person name="Quinn J."/>
            <person name="Santos M.C."/>
            <person name="Schmitzberger F.F."/>
            <person name="Sherlock G."/>
            <person name="Shah P."/>
            <person name="Silverstein K.A."/>
            <person name="Skrzypek M.S."/>
            <person name="Soll D."/>
            <person name="Staggs R."/>
            <person name="Stansfield I."/>
            <person name="Stumpf M.P."/>
            <person name="Sudbery P.E."/>
            <person name="Srikantha T."/>
            <person name="Zeng Q."/>
            <person name="Berman J."/>
            <person name="Berriman M."/>
            <person name="Heitman J."/>
            <person name="Gow N.A."/>
            <person name="Lorenz M.C."/>
            <person name="Birren B.W."/>
            <person name="Kellis M."/>
            <person name="Cuomo C.A."/>
        </authorList>
    </citation>
    <scope>NUCLEOTIDE SEQUENCE [LARGE SCALE GENOMIC DNA]</scope>
    <source>
        <strain evidence="3">ATCC MYA-3404 / T1</strain>
    </source>
</reference>
<accession>C5MG85</accession>
<dbReference type="HOGENOM" id="CLU_069662_0_0_1"/>
<evidence type="ECO:0000256" key="1">
    <source>
        <dbReference type="SAM" id="MobiDB-lite"/>
    </source>
</evidence>
<evidence type="ECO:0000313" key="3">
    <source>
        <dbReference type="Proteomes" id="UP000002037"/>
    </source>
</evidence>
<dbReference type="OrthoDB" id="4069757at2759"/>
<dbReference type="VEuPathDB" id="FungiDB:CTRG_05078"/>
<feature type="region of interest" description="Disordered" evidence="1">
    <location>
        <begin position="150"/>
        <end position="173"/>
    </location>
</feature>
<dbReference type="Proteomes" id="UP000002037">
    <property type="component" value="Unassembled WGS sequence"/>
</dbReference>
<dbReference type="STRING" id="294747.C5MG85"/>
<dbReference type="EMBL" id="GG692401">
    <property type="protein sequence ID" value="EER31348.1"/>
    <property type="molecule type" value="Genomic_DNA"/>
</dbReference>
<keyword evidence="3" id="KW-1185">Reference proteome</keyword>
<dbReference type="GeneID" id="8299234"/>
<name>C5MG85_CANTT</name>
<protein>
    <submittedName>
        <fullName evidence="2">Uncharacterized protein</fullName>
    </submittedName>
</protein>
<dbReference type="KEGG" id="ctp:CTRG_05078"/>
<organism evidence="2 3">
    <name type="scientific">Candida tropicalis (strain ATCC MYA-3404 / T1)</name>
    <name type="common">Yeast</name>
    <dbReference type="NCBI Taxonomy" id="294747"/>
    <lineage>
        <taxon>Eukaryota</taxon>
        <taxon>Fungi</taxon>
        <taxon>Dikarya</taxon>
        <taxon>Ascomycota</taxon>
        <taxon>Saccharomycotina</taxon>
        <taxon>Pichiomycetes</taxon>
        <taxon>Debaryomycetaceae</taxon>
        <taxon>Candida/Lodderomyces clade</taxon>
        <taxon>Candida</taxon>
    </lineage>
</organism>
<sequence length="194" mass="21936">MSTTTTPESLSIPLPKTSVIISNLNKDDFIQNGSDTSSLLIASKKLSLADQIKLLTLYYEDDMTGKITHWSNLPFLGRIVIIFKEESTAEKVYNYLSGELQKHTELSYVKPHLQENLLTRSKSNDNLIEGEHLNVKKSLDNFKSLYSSNNNDTKNDLKDYNEPKPAKVDTDLSDIPIDKDEFPSSPTITFNQSF</sequence>
<dbReference type="RefSeq" id="XP_002550780.1">
    <property type="nucleotide sequence ID" value="XM_002550734.1"/>
</dbReference>
<gene>
    <name evidence="2" type="ORF">CTRG_05078</name>
</gene>